<dbReference type="SUPFAM" id="SSF50978">
    <property type="entry name" value="WD40 repeat-like"/>
    <property type="match status" value="1"/>
</dbReference>
<gene>
    <name evidence="1" type="ORF">LGLO00237_LOCUS16246</name>
</gene>
<dbReference type="InterPro" id="IPR015943">
    <property type="entry name" value="WD40/YVTN_repeat-like_dom_sf"/>
</dbReference>
<protein>
    <submittedName>
        <fullName evidence="1">Uncharacterized protein</fullName>
    </submittedName>
</protein>
<organism evidence="1">
    <name type="scientific">Lotharella globosa</name>
    <dbReference type="NCBI Taxonomy" id="91324"/>
    <lineage>
        <taxon>Eukaryota</taxon>
        <taxon>Sar</taxon>
        <taxon>Rhizaria</taxon>
        <taxon>Cercozoa</taxon>
        <taxon>Chlorarachniophyceae</taxon>
        <taxon>Lotharella</taxon>
    </lineage>
</organism>
<evidence type="ECO:0000313" key="1">
    <source>
        <dbReference type="EMBL" id="CAE0664642.1"/>
    </source>
</evidence>
<dbReference type="EMBL" id="HBIV01022571">
    <property type="protein sequence ID" value="CAE0664642.1"/>
    <property type="molecule type" value="Transcribed_RNA"/>
</dbReference>
<dbReference type="AlphaFoldDB" id="A0A7S4DR07"/>
<reference evidence="1" key="1">
    <citation type="submission" date="2021-01" db="EMBL/GenBank/DDBJ databases">
        <authorList>
            <person name="Corre E."/>
            <person name="Pelletier E."/>
            <person name="Niang G."/>
            <person name="Scheremetjew M."/>
            <person name="Finn R."/>
            <person name="Kale V."/>
            <person name="Holt S."/>
            <person name="Cochrane G."/>
            <person name="Meng A."/>
            <person name="Brown T."/>
            <person name="Cohen L."/>
        </authorList>
    </citation>
    <scope>NUCLEOTIDE SEQUENCE</scope>
    <source>
        <strain evidence="1">CCCM811</strain>
    </source>
</reference>
<proteinExistence type="predicted"/>
<accession>A0A7S4DR07</accession>
<sequence length="940" mass="106260">MYTDCLLLCYSLSQHIRQNLGLHLGMPMWVRKGIQGINLLEMYGAPVDANSISKDIAPTSVVLRNPTQGVNFSREALRKACWNPALNTEIKLPPGKRRKYTRPLASWEKERIINMRLVAAGLPYKVMEVINQDAFVYQNDKEVQNQRVSGLGLGELLHVDEKGSKGRWIKCPKGYVPVSSKDGKTPYLRPFTLTDQQKRSVLRRTHYTHVVHRKIKIKIFVGGAQAVACEVPAGLLLNDDVYSLDYVEEKMWVLHHYCYSLHQLDKDYIDKMWEPLVEKCPALGMYTSWEWWFWKGRIGIEFASSYGINCAARHDLGKSTQSIEAIPEEAYEPTSPPRELLGDDAHTLEKRPSLPANGGGRQKVGTKGKDLLGMSVTLSSIRELSTDEKAVISDLSQRDVATHVVMVDFKARYDAGNQPMSITIPAGLLLDENKLRSLQHAVQGLKQAPGQEVEHMWVLHEYGYCTHQPDDRRLFDGLLAKEAWPDVKDFFNQEQWKIQYAMGFAQDYGVNPMEQDEGIVFRIGDMVMVVEGSTRVTPELLGCDGKVTRLPTSGRMLTAMVDIDGEKFKFRFSSLKLISGEQEKINKQVHEDIITLQEDQPEGALKRTQKLDFGRKTITFLCPLFKFESKIAAGTSDGAVCYWIDSKMIDVPVHTKPVTSMCQMWNATVLAVGFADGLVAMLDIAKKFKKIHVFRPYEAPITLLSYTYMGKRLIVASGFFVSLHWRKDGKTTVQIPVNQSHPEDSVIDVKMISKDLMVVATSLGFITVFRINEKSKVQVSTEYHRPLANPIHSVILDNYLYKEAWPQPIQKKVESCSLHAICDVPVEEQKNFKSMVMSLELKNLGKTKKGNALAPDVFLAGMSTKDLRMPVLVGKRVYALSNKTITTWDVGVDGYDQRVTFSCSDADVQILTYNDDRLYTLEDQIISVWAAPRHDAAQYE</sequence>
<dbReference type="Gene3D" id="2.130.10.10">
    <property type="entry name" value="YVTN repeat-like/Quinoprotein amine dehydrogenase"/>
    <property type="match status" value="1"/>
</dbReference>
<name>A0A7S4DR07_9EUKA</name>
<dbReference type="InterPro" id="IPR036322">
    <property type="entry name" value="WD40_repeat_dom_sf"/>
</dbReference>